<accession>A0A0X3VST8</accession>
<evidence type="ECO:0000313" key="1">
    <source>
        <dbReference type="EMBL" id="KUL47771.1"/>
    </source>
</evidence>
<reference evidence="2" key="1">
    <citation type="submission" date="2015-10" db="EMBL/GenBank/DDBJ databases">
        <authorList>
            <person name="Ju K.-S."/>
            <person name="Doroghazi J.R."/>
            <person name="Metcalf W.W."/>
        </authorList>
    </citation>
    <scope>NUCLEOTIDE SEQUENCE [LARGE SCALE GENOMIC DNA]</scope>
    <source>
        <strain evidence="2">NRRL F-8817</strain>
    </source>
</reference>
<proteinExistence type="predicted"/>
<comment type="caution">
    <text evidence="1">The sequence shown here is derived from an EMBL/GenBank/DDBJ whole genome shotgun (WGS) entry which is preliminary data.</text>
</comment>
<protein>
    <submittedName>
        <fullName evidence="1">Uncharacterized protein</fullName>
    </submittedName>
</protein>
<organism evidence="1 2">
    <name type="scientific">Streptomyces violaceusniger</name>
    <dbReference type="NCBI Taxonomy" id="68280"/>
    <lineage>
        <taxon>Bacteria</taxon>
        <taxon>Bacillati</taxon>
        <taxon>Actinomycetota</taxon>
        <taxon>Actinomycetes</taxon>
        <taxon>Kitasatosporales</taxon>
        <taxon>Streptomycetaceae</taxon>
        <taxon>Streptomyces</taxon>
        <taxon>Streptomyces violaceusniger group</taxon>
    </lineage>
</organism>
<dbReference type="AlphaFoldDB" id="A0A0X3VST8"/>
<dbReference type="RefSeq" id="WP_059147139.1">
    <property type="nucleotide sequence ID" value="NZ_LLZJ01000381.1"/>
</dbReference>
<name>A0A0X3VST8_STRVO</name>
<dbReference type="EMBL" id="LLZJ01000381">
    <property type="protein sequence ID" value="KUL47771.1"/>
    <property type="molecule type" value="Genomic_DNA"/>
</dbReference>
<gene>
    <name evidence="1" type="ORF">ADL28_31200</name>
</gene>
<dbReference type="Proteomes" id="UP000053413">
    <property type="component" value="Unassembled WGS sequence"/>
</dbReference>
<sequence>MASEVINALVSPEAAAAAIALIAVPLAYAGARAGGRGAHLGPVDAARQEHKRDAYASLLYEADAYARRARSIHVDQ</sequence>
<evidence type="ECO:0000313" key="2">
    <source>
        <dbReference type="Proteomes" id="UP000053413"/>
    </source>
</evidence>